<dbReference type="Gene3D" id="1.10.287.950">
    <property type="entry name" value="Methyl-accepting chemotaxis protein"/>
    <property type="match status" value="1"/>
</dbReference>
<dbReference type="InterPro" id="IPR004089">
    <property type="entry name" value="MCPsignal_dom"/>
</dbReference>
<organism evidence="5 6">
    <name type="scientific">Sphingobium olei</name>
    <dbReference type="NCBI Taxonomy" id="420955"/>
    <lineage>
        <taxon>Bacteria</taxon>
        <taxon>Pseudomonadati</taxon>
        <taxon>Pseudomonadota</taxon>
        <taxon>Alphaproteobacteria</taxon>
        <taxon>Sphingomonadales</taxon>
        <taxon>Sphingomonadaceae</taxon>
        <taxon>Sphingobium</taxon>
    </lineage>
</organism>
<evidence type="ECO:0000256" key="2">
    <source>
        <dbReference type="ARBA" id="ARBA00029447"/>
    </source>
</evidence>
<dbReference type="PANTHER" id="PTHR32089">
    <property type="entry name" value="METHYL-ACCEPTING CHEMOTAXIS PROTEIN MCPB"/>
    <property type="match status" value="1"/>
</dbReference>
<accession>A0ABW3NYW0</accession>
<dbReference type="PROSITE" id="PS50111">
    <property type="entry name" value="CHEMOTAXIS_TRANSDUC_2"/>
    <property type="match status" value="1"/>
</dbReference>
<reference evidence="6" key="1">
    <citation type="journal article" date="2019" name="Int. J. Syst. Evol. Microbiol.">
        <title>The Global Catalogue of Microorganisms (GCM) 10K type strain sequencing project: providing services to taxonomists for standard genome sequencing and annotation.</title>
        <authorList>
            <consortium name="The Broad Institute Genomics Platform"/>
            <consortium name="The Broad Institute Genome Sequencing Center for Infectious Disease"/>
            <person name="Wu L."/>
            <person name="Ma J."/>
        </authorList>
    </citation>
    <scope>NUCLEOTIDE SEQUENCE [LARGE SCALE GENOMIC DNA]</scope>
    <source>
        <strain evidence="6">CCUG 54329</strain>
    </source>
</reference>
<dbReference type="SUPFAM" id="SSF58104">
    <property type="entry name" value="Methyl-accepting chemotaxis protein (MCP) signaling domain"/>
    <property type="match status" value="1"/>
</dbReference>
<dbReference type="EMBL" id="JBHTLS010000125">
    <property type="protein sequence ID" value="MFD1105536.1"/>
    <property type="molecule type" value="Genomic_DNA"/>
</dbReference>
<evidence type="ECO:0000256" key="1">
    <source>
        <dbReference type="ARBA" id="ARBA00023224"/>
    </source>
</evidence>
<keyword evidence="1 3" id="KW-0807">Transducer</keyword>
<comment type="similarity">
    <text evidence="2">Belongs to the methyl-accepting chemotaxis (MCP) protein family.</text>
</comment>
<dbReference type="Proteomes" id="UP001597203">
    <property type="component" value="Unassembled WGS sequence"/>
</dbReference>
<dbReference type="PRINTS" id="PR00260">
    <property type="entry name" value="CHEMTRNSDUCR"/>
</dbReference>
<gene>
    <name evidence="5" type="ORF">ACFQ24_11725</name>
</gene>
<dbReference type="SMART" id="SM00283">
    <property type="entry name" value="MA"/>
    <property type="match status" value="1"/>
</dbReference>
<sequence length="445" mass="47726">MTSPAPKDWIITVDNLAELDRTHAMGQHMSEIYGLIGDRIQEAGDVFFDTYIDMTGLRTGLGPDAQRKIRQDAALYVEEKLRNYVKGRWIDKSTACVRQAAKRGVSVRAVLSAVSRSNEKISSLLCDACWDDRPTCERLLRTLNRASMVDASVIGNLLAHDDAEAQRSERQRYGAVFEQRIVSEIDGASKLGESLREQAKDASAATRGMLGKASEVAAAAEQSAIAMREAARTSAGLIRAIEDARGEVESAAEVAQRASTQSGEAVTMSATLSEHAKSIESILGLIRDIAGQTNLLALNATIEAARAGDAGRGFAVVAQEVKSLANQTARATDEIAGKIADIQASTRLSVENNERIRDTVGEVKASAERIRHAMDAQAQTVTMITAAVDETALAADSMSTTISAIRQDTEVVASEIDQLERGFVSVEGKLASLRNASSDFGRQVA</sequence>
<proteinExistence type="inferred from homology"/>
<evidence type="ECO:0000256" key="3">
    <source>
        <dbReference type="PROSITE-ProRule" id="PRU00284"/>
    </source>
</evidence>
<keyword evidence="6" id="KW-1185">Reference proteome</keyword>
<evidence type="ECO:0000259" key="4">
    <source>
        <dbReference type="PROSITE" id="PS50111"/>
    </source>
</evidence>
<evidence type="ECO:0000313" key="6">
    <source>
        <dbReference type="Proteomes" id="UP001597203"/>
    </source>
</evidence>
<evidence type="ECO:0000313" key="5">
    <source>
        <dbReference type="EMBL" id="MFD1105536.1"/>
    </source>
</evidence>
<protein>
    <submittedName>
        <fullName evidence="5">Methyl-accepting chemotaxis protein</fullName>
    </submittedName>
</protein>
<dbReference type="PANTHER" id="PTHR32089:SF112">
    <property type="entry name" value="LYSOZYME-LIKE PROTEIN-RELATED"/>
    <property type="match status" value="1"/>
</dbReference>
<dbReference type="InterPro" id="IPR004090">
    <property type="entry name" value="Chemotax_Me-accpt_rcpt"/>
</dbReference>
<dbReference type="RefSeq" id="WP_380911390.1">
    <property type="nucleotide sequence ID" value="NZ_JBHTLS010000125.1"/>
</dbReference>
<dbReference type="Pfam" id="PF00015">
    <property type="entry name" value="MCPsignal"/>
    <property type="match status" value="1"/>
</dbReference>
<feature type="domain" description="Methyl-accepting transducer" evidence="4">
    <location>
        <begin position="191"/>
        <end position="413"/>
    </location>
</feature>
<comment type="caution">
    <text evidence="5">The sequence shown here is derived from an EMBL/GenBank/DDBJ whole genome shotgun (WGS) entry which is preliminary data.</text>
</comment>
<name>A0ABW3NYW0_9SPHN</name>